<feature type="binding site" evidence="6">
    <location>
        <position position="162"/>
    </location>
    <ligand>
        <name>S-adenosyl-L-methionine</name>
        <dbReference type="ChEBI" id="CHEBI:59789"/>
    </ligand>
</feature>
<proteinExistence type="inferred from homology"/>
<dbReference type="Proteomes" id="UP000266118">
    <property type="component" value="Chromosome"/>
</dbReference>
<dbReference type="GO" id="GO:0001510">
    <property type="term" value="P:RNA methylation"/>
    <property type="evidence" value="ECO:0007669"/>
    <property type="project" value="InterPro"/>
</dbReference>
<dbReference type="PANTHER" id="PTHR22807:SF30">
    <property type="entry name" value="28S RRNA (CYTOSINE(4447)-C(5))-METHYLTRANSFERASE-RELATED"/>
    <property type="match status" value="1"/>
</dbReference>
<dbReference type="InterPro" id="IPR023267">
    <property type="entry name" value="RCMT"/>
</dbReference>
<evidence type="ECO:0000256" key="2">
    <source>
        <dbReference type="ARBA" id="ARBA00022603"/>
    </source>
</evidence>
<feature type="binding site" evidence="6">
    <location>
        <position position="179"/>
    </location>
    <ligand>
        <name>S-adenosyl-L-methionine</name>
        <dbReference type="ChEBI" id="CHEBI:59789"/>
    </ligand>
</feature>
<comment type="similarity">
    <text evidence="6">Belongs to the class I-like SAM-binding methyltransferase superfamily. RsmB/NOP family.</text>
</comment>
<feature type="active site" description="Nucleophile" evidence="6">
    <location>
        <position position="232"/>
    </location>
</feature>
<dbReference type="AlphaFoldDB" id="A0A386HU80"/>
<dbReference type="Pfam" id="PF17125">
    <property type="entry name" value="Methyltr_RsmF_N"/>
    <property type="match status" value="1"/>
</dbReference>
<dbReference type="GO" id="GO:0003723">
    <property type="term" value="F:RNA binding"/>
    <property type="evidence" value="ECO:0007669"/>
    <property type="project" value="UniProtKB-UniRule"/>
</dbReference>
<evidence type="ECO:0000256" key="6">
    <source>
        <dbReference type="PROSITE-ProRule" id="PRU01023"/>
    </source>
</evidence>
<dbReference type="SUPFAM" id="SSF53335">
    <property type="entry name" value="S-adenosyl-L-methionine-dependent methyltransferases"/>
    <property type="match status" value="1"/>
</dbReference>
<dbReference type="Pfam" id="PF13636">
    <property type="entry name" value="Methyltranf_PUA"/>
    <property type="match status" value="1"/>
</dbReference>
<keyword evidence="1" id="KW-0963">Cytoplasm</keyword>
<feature type="domain" description="SAM-dependent MTase RsmB/NOP-type" evidence="7">
    <location>
        <begin position="13"/>
        <end position="298"/>
    </location>
</feature>
<dbReference type="RefSeq" id="WP_119990250.1">
    <property type="nucleotide sequence ID" value="NZ_CP032489.1"/>
</dbReference>
<feature type="binding site" evidence="6">
    <location>
        <position position="135"/>
    </location>
    <ligand>
        <name>S-adenosyl-L-methionine</name>
        <dbReference type="ChEBI" id="CHEBI:59789"/>
    </ligand>
</feature>
<dbReference type="InterPro" id="IPR027391">
    <property type="entry name" value="Nol1_Nop2_Fmu_2"/>
</dbReference>
<feature type="binding site" evidence="6">
    <location>
        <begin position="112"/>
        <end position="118"/>
    </location>
    <ligand>
        <name>S-adenosyl-L-methionine</name>
        <dbReference type="ChEBI" id="CHEBI:59789"/>
    </ligand>
</feature>
<name>A0A386HU80_9BACT</name>
<keyword evidence="3 6" id="KW-0808">Transferase</keyword>
<dbReference type="Gene3D" id="2.30.130.60">
    <property type="match status" value="1"/>
</dbReference>
<organism evidence="8 9">
    <name type="scientific">Arachidicoccus soli</name>
    <dbReference type="NCBI Taxonomy" id="2341117"/>
    <lineage>
        <taxon>Bacteria</taxon>
        <taxon>Pseudomonadati</taxon>
        <taxon>Bacteroidota</taxon>
        <taxon>Chitinophagia</taxon>
        <taxon>Chitinophagales</taxon>
        <taxon>Chitinophagaceae</taxon>
        <taxon>Arachidicoccus</taxon>
    </lineage>
</organism>
<dbReference type="InterPro" id="IPR049560">
    <property type="entry name" value="MeTrfase_RsmB-F_NOP2_cat"/>
</dbReference>
<dbReference type="Gene3D" id="3.40.50.150">
    <property type="entry name" value="Vaccinia Virus protein VP39"/>
    <property type="match status" value="1"/>
</dbReference>
<sequence length="452" mass="51768">MTLPLPEAFLDSLANTAGFDKDNFLAVHQQSENRTSIRYNPQKLDLYKGDLPNEKIPWSPYGYYLSERPSFTHDPLFHAGLYYVQEAGSQFIWEALSQIIDRHTEAKVLDLCAAPGGKTTLLAAYFQKGIIVANEVIKSRTNILMENITKWGSENVVITNNDPSHFSRIPDFFDVALIDAPCSGSGLFRKDNNAISEWSEENVLLCSRRQQRILADMYPSIKEDGLIIYSTCSYSPQEDEDNLDWLMQNFQLENIPLQIQPEWGITAIESREHKAIGYKFYPDKVRSEGFFIAVFRKMGGASAGSFSANNFTFANKDELSEIRNWTTPENKTFIKENNYFLAIDEKWLNAIGVLQKNLYLRKAGITIGEIKNKGLVPAHDLAISTIFNRNINKINLDKAQSLQYLKRKDFEIDNIPKGWCLAAFEDLNLGWIKILPNRLNNYYPTEWRILKD</sequence>
<keyword evidence="9" id="KW-1185">Reference proteome</keyword>
<protein>
    <submittedName>
        <fullName evidence="8">RNA methyltransferase</fullName>
    </submittedName>
</protein>
<dbReference type="GO" id="GO:0008173">
    <property type="term" value="F:RNA methyltransferase activity"/>
    <property type="evidence" value="ECO:0007669"/>
    <property type="project" value="InterPro"/>
</dbReference>
<keyword evidence="2 6" id="KW-0489">Methyltransferase</keyword>
<keyword evidence="4 6" id="KW-0949">S-adenosyl-L-methionine</keyword>
<dbReference type="CDD" id="cd02440">
    <property type="entry name" value="AdoMet_MTases"/>
    <property type="match status" value="1"/>
</dbReference>
<keyword evidence="5 6" id="KW-0694">RNA-binding</keyword>
<dbReference type="InterPro" id="IPR029063">
    <property type="entry name" value="SAM-dependent_MTases_sf"/>
</dbReference>
<dbReference type="InterPro" id="IPR001678">
    <property type="entry name" value="MeTrfase_RsmB-F_NOP2_dom"/>
</dbReference>
<dbReference type="PRINTS" id="PR02008">
    <property type="entry name" value="RCMTFAMILY"/>
</dbReference>
<dbReference type="EMBL" id="CP032489">
    <property type="protein sequence ID" value="AYD48980.1"/>
    <property type="molecule type" value="Genomic_DNA"/>
</dbReference>
<dbReference type="InterPro" id="IPR031341">
    <property type="entry name" value="Methyltr_RsmF_N"/>
</dbReference>
<evidence type="ECO:0000259" key="7">
    <source>
        <dbReference type="PROSITE" id="PS51686"/>
    </source>
</evidence>
<dbReference type="KEGG" id="ark:D6B99_15990"/>
<evidence type="ECO:0000313" key="9">
    <source>
        <dbReference type="Proteomes" id="UP000266118"/>
    </source>
</evidence>
<dbReference type="PROSITE" id="PS51686">
    <property type="entry name" value="SAM_MT_RSMB_NOP"/>
    <property type="match status" value="1"/>
</dbReference>
<dbReference type="OrthoDB" id="9810297at2"/>
<evidence type="ECO:0000256" key="1">
    <source>
        <dbReference type="ARBA" id="ARBA00022490"/>
    </source>
</evidence>
<dbReference type="PANTHER" id="PTHR22807">
    <property type="entry name" value="NOP2 YEAST -RELATED NOL1/NOP2/FMU SUN DOMAIN-CONTAINING"/>
    <property type="match status" value="1"/>
</dbReference>
<dbReference type="Pfam" id="PF01189">
    <property type="entry name" value="Methyltr_RsmB-F"/>
    <property type="match status" value="1"/>
</dbReference>
<reference evidence="8 9" key="1">
    <citation type="submission" date="2018-09" db="EMBL/GenBank/DDBJ databases">
        <title>Arachidicoccus sp. nov., a bacterium isolated from soil.</title>
        <authorList>
            <person name="Weon H.-Y."/>
            <person name="Kwon S.-W."/>
            <person name="Lee S.A."/>
        </authorList>
    </citation>
    <scope>NUCLEOTIDE SEQUENCE [LARGE SCALE GENOMIC DNA]</scope>
    <source>
        <strain evidence="8 9">KIS59-12</strain>
    </source>
</reference>
<evidence type="ECO:0000313" key="8">
    <source>
        <dbReference type="EMBL" id="AYD48980.1"/>
    </source>
</evidence>
<accession>A0A386HU80</accession>
<evidence type="ECO:0000256" key="4">
    <source>
        <dbReference type="ARBA" id="ARBA00022691"/>
    </source>
</evidence>
<gene>
    <name evidence="8" type="ORF">D6B99_15990</name>
</gene>
<dbReference type="Gene3D" id="3.30.70.1170">
    <property type="entry name" value="Sun protein, domain 3"/>
    <property type="match status" value="1"/>
</dbReference>
<evidence type="ECO:0000256" key="3">
    <source>
        <dbReference type="ARBA" id="ARBA00022679"/>
    </source>
</evidence>
<evidence type="ECO:0000256" key="5">
    <source>
        <dbReference type="ARBA" id="ARBA00022884"/>
    </source>
</evidence>